<dbReference type="InterPro" id="IPR003689">
    <property type="entry name" value="ZIP"/>
</dbReference>
<feature type="transmembrane region" description="Helical" evidence="5">
    <location>
        <begin position="200"/>
        <end position="219"/>
    </location>
</feature>
<name>A0A812L501_9DINO</name>
<keyword evidence="2 5" id="KW-0812">Transmembrane</keyword>
<dbReference type="GO" id="GO:0005385">
    <property type="term" value="F:zinc ion transmembrane transporter activity"/>
    <property type="evidence" value="ECO:0007669"/>
    <property type="project" value="TreeGrafter"/>
</dbReference>
<feature type="transmembrane region" description="Helical" evidence="5">
    <location>
        <begin position="6"/>
        <end position="26"/>
    </location>
</feature>
<protein>
    <submittedName>
        <fullName evidence="6">Slc39a1 protein</fullName>
    </submittedName>
</protein>
<feature type="transmembrane region" description="Helical" evidence="5">
    <location>
        <begin position="83"/>
        <end position="104"/>
    </location>
</feature>
<feature type="transmembrane region" description="Helical" evidence="5">
    <location>
        <begin position="173"/>
        <end position="194"/>
    </location>
</feature>
<evidence type="ECO:0000256" key="4">
    <source>
        <dbReference type="ARBA" id="ARBA00023136"/>
    </source>
</evidence>
<comment type="caution">
    <text evidence="6">The sequence shown here is derived from an EMBL/GenBank/DDBJ whole genome shotgun (WGS) entry which is preliminary data.</text>
</comment>
<keyword evidence="4 5" id="KW-0472">Membrane</keyword>
<feature type="non-terminal residue" evidence="6">
    <location>
        <position position="242"/>
    </location>
</feature>
<dbReference type="GO" id="GO:0016020">
    <property type="term" value="C:membrane"/>
    <property type="evidence" value="ECO:0007669"/>
    <property type="project" value="UniProtKB-SubCell"/>
</dbReference>
<keyword evidence="7" id="KW-1185">Reference proteome</keyword>
<dbReference type="Pfam" id="PF02535">
    <property type="entry name" value="Zip"/>
    <property type="match status" value="1"/>
</dbReference>
<sequence>MTNSATTKIVSSVILGVVALGGTILSKYTASLSTKLMRVCNAGAGGVLLAVVLVHMLSESAEELTSAGESIFQFFEPEGGDSFPLRFALCGLGFLANLSMEVFIPDKHDYEGHSEEESESESHSEMEHAHIKVDHRQSCIGGFAALLGLYLHSLIEGTAAGAQPDVANFDSTFIAIIAHKGFAAFSAGSLMLGAVSNPTWWILMVILALMTPVGVLIGMKLEESFEGPVASGLVCFTSGCLL</sequence>
<dbReference type="Proteomes" id="UP000601435">
    <property type="component" value="Unassembled WGS sequence"/>
</dbReference>
<dbReference type="EMBL" id="CAJNJA010008874">
    <property type="protein sequence ID" value="CAE7241290.1"/>
    <property type="molecule type" value="Genomic_DNA"/>
</dbReference>
<dbReference type="OrthoDB" id="10263369at2759"/>
<reference evidence="6" key="1">
    <citation type="submission" date="2021-02" db="EMBL/GenBank/DDBJ databases">
        <authorList>
            <person name="Dougan E. K."/>
            <person name="Rhodes N."/>
            <person name="Thang M."/>
            <person name="Chan C."/>
        </authorList>
    </citation>
    <scope>NUCLEOTIDE SEQUENCE</scope>
</reference>
<dbReference type="PANTHER" id="PTHR11040">
    <property type="entry name" value="ZINC/IRON TRANSPORTER"/>
    <property type="match status" value="1"/>
</dbReference>
<comment type="subcellular location">
    <subcellularLocation>
        <location evidence="1">Membrane</location>
        <topology evidence="1">Multi-pass membrane protein</topology>
    </subcellularLocation>
</comment>
<proteinExistence type="predicted"/>
<evidence type="ECO:0000256" key="2">
    <source>
        <dbReference type="ARBA" id="ARBA00022692"/>
    </source>
</evidence>
<feature type="transmembrane region" description="Helical" evidence="5">
    <location>
        <begin position="38"/>
        <end position="57"/>
    </location>
</feature>
<evidence type="ECO:0000256" key="3">
    <source>
        <dbReference type="ARBA" id="ARBA00022989"/>
    </source>
</evidence>
<evidence type="ECO:0000256" key="1">
    <source>
        <dbReference type="ARBA" id="ARBA00004141"/>
    </source>
</evidence>
<evidence type="ECO:0000313" key="7">
    <source>
        <dbReference type="Proteomes" id="UP000601435"/>
    </source>
</evidence>
<accession>A0A812L501</accession>
<dbReference type="AlphaFoldDB" id="A0A812L501"/>
<evidence type="ECO:0000256" key="5">
    <source>
        <dbReference type="SAM" id="Phobius"/>
    </source>
</evidence>
<dbReference type="PANTHER" id="PTHR11040:SF140">
    <property type="entry name" value="ZRT (ZRT), IRT- (IRT-) LIKE PROTEIN TRANSPORTER"/>
    <property type="match status" value="1"/>
</dbReference>
<keyword evidence="3 5" id="KW-1133">Transmembrane helix</keyword>
<evidence type="ECO:0000313" key="6">
    <source>
        <dbReference type="EMBL" id="CAE7241290.1"/>
    </source>
</evidence>
<organism evidence="6 7">
    <name type="scientific">Symbiodinium necroappetens</name>
    <dbReference type="NCBI Taxonomy" id="1628268"/>
    <lineage>
        <taxon>Eukaryota</taxon>
        <taxon>Sar</taxon>
        <taxon>Alveolata</taxon>
        <taxon>Dinophyceae</taxon>
        <taxon>Suessiales</taxon>
        <taxon>Symbiodiniaceae</taxon>
        <taxon>Symbiodinium</taxon>
    </lineage>
</organism>
<gene>
    <name evidence="6" type="primary">slc39a1</name>
    <name evidence="6" type="ORF">SNEC2469_LOCUS4378</name>
</gene>